<feature type="active site" description="Charge relay system" evidence="5 6">
    <location>
        <position position="280"/>
    </location>
</feature>
<keyword evidence="8" id="KW-0732">Signal</keyword>
<evidence type="ECO:0000256" key="3">
    <source>
        <dbReference type="ARBA" id="ARBA00022801"/>
    </source>
</evidence>
<dbReference type="Pfam" id="PF13620">
    <property type="entry name" value="CarboxypepD_reg"/>
    <property type="match status" value="1"/>
</dbReference>
<dbReference type="InterPro" id="IPR015500">
    <property type="entry name" value="Peptidase_S8_subtilisin-rel"/>
</dbReference>
<dbReference type="SUPFAM" id="SSF49464">
    <property type="entry name" value="Carboxypeptidase regulatory domain-like"/>
    <property type="match status" value="2"/>
</dbReference>
<dbReference type="Gene3D" id="3.40.50.12090">
    <property type="match status" value="2"/>
</dbReference>
<dbReference type="Pfam" id="PF05922">
    <property type="entry name" value="Inhibitor_I9"/>
    <property type="match status" value="1"/>
</dbReference>
<proteinExistence type="inferred from homology"/>
<evidence type="ECO:0000313" key="11">
    <source>
        <dbReference type="EMBL" id="RLL46964.1"/>
    </source>
</evidence>
<name>A0A498DB98_9BACI</name>
<feature type="chain" id="PRO_5019738645" evidence="8">
    <location>
        <begin position="33"/>
        <end position="1691"/>
    </location>
</feature>
<keyword evidence="4 6" id="KW-0720">Serine protease</keyword>
<accession>A0A498DB98</accession>
<keyword evidence="2 6" id="KW-0645">Protease</keyword>
<organism evidence="11 12">
    <name type="scientific">Oceanobacillus piezotolerans</name>
    <dbReference type="NCBI Taxonomy" id="2448030"/>
    <lineage>
        <taxon>Bacteria</taxon>
        <taxon>Bacillati</taxon>
        <taxon>Bacillota</taxon>
        <taxon>Bacilli</taxon>
        <taxon>Bacillales</taxon>
        <taxon>Bacillaceae</taxon>
        <taxon>Oceanobacillus</taxon>
    </lineage>
</organism>
<dbReference type="InterPro" id="IPR013783">
    <property type="entry name" value="Ig-like_fold"/>
</dbReference>
<feature type="signal peptide" evidence="8">
    <location>
        <begin position="1"/>
        <end position="32"/>
    </location>
</feature>
<evidence type="ECO:0000256" key="5">
    <source>
        <dbReference type="PIRSR" id="PIRSR615500-1"/>
    </source>
</evidence>
<dbReference type="Proteomes" id="UP000270219">
    <property type="component" value="Unassembled WGS sequence"/>
</dbReference>
<comment type="similarity">
    <text evidence="1 6">Belongs to the peptidase S8 family.</text>
</comment>
<evidence type="ECO:0000256" key="6">
    <source>
        <dbReference type="PROSITE-ProRule" id="PRU01240"/>
    </source>
</evidence>
<dbReference type="Gene3D" id="3.40.50.200">
    <property type="entry name" value="Peptidase S8/S53 domain"/>
    <property type="match status" value="1"/>
</dbReference>
<evidence type="ECO:0000256" key="4">
    <source>
        <dbReference type="ARBA" id="ARBA00022825"/>
    </source>
</evidence>
<dbReference type="SUPFAM" id="SSF52743">
    <property type="entry name" value="Subtilisin-like"/>
    <property type="match status" value="1"/>
</dbReference>
<dbReference type="GO" id="GO:0006508">
    <property type="term" value="P:proteolysis"/>
    <property type="evidence" value="ECO:0007669"/>
    <property type="project" value="UniProtKB-KW"/>
</dbReference>
<evidence type="ECO:0000259" key="10">
    <source>
        <dbReference type="Pfam" id="PF05922"/>
    </source>
</evidence>
<keyword evidence="12" id="KW-1185">Reference proteome</keyword>
<keyword evidence="3 6" id="KW-0378">Hydrolase</keyword>
<dbReference type="Pfam" id="PF04122">
    <property type="entry name" value="CW_binding_2"/>
    <property type="match status" value="3"/>
</dbReference>
<evidence type="ECO:0000256" key="7">
    <source>
        <dbReference type="SAM" id="MobiDB-lite"/>
    </source>
</evidence>
<dbReference type="InterPro" id="IPR036852">
    <property type="entry name" value="Peptidase_S8/S53_dom_sf"/>
</dbReference>
<dbReference type="InterPro" id="IPR051048">
    <property type="entry name" value="Peptidase_S8/S53_subtilisin"/>
</dbReference>
<dbReference type="InterPro" id="IPR010259">
    <property type="entry name" value="S8pro/Inhibitor_I9"/>
</dbReference>
<dbReference type="Gene3D" id="2.60.40.1120">
    <property type="entry name" value="Carboxypeptidase-like, regulatory domain"/>
    <property type="match status" value="2"/>
</dbReference>
<dbReference type="InterPro" id="IPR000209">
    <property type="entry name" value="Peptidase_S8/S53_dom"/>
</dbReference>
<dbReference type="InterPro" id="IPR008969">
    <property type="entry name" value="CarboxyPept-like_regulatory"/>
</dbReference>
<dbReference type="PRINTS" id="PR00723">
    <property type="entry name" value="SUBTILISIN"/>
</dbReference>
<dbReference type="RefSeq" id="WP_121522215.1">
    <property type="nucleotide sequence ID" value="NZ_RCHR01000002.1"/>
</dbReference>
<feature type="domain" description="Peptidase S8/S53" evidence="9">
    <location>
        <begin position="225"/>
        <end position="506"/>
    </location>
</feature>
<comment type="caution">
    <text evidence="11">The sequence shown here is derived from an EMBL/GenBank/DDBJ whole genome shotgun (WGS) entry which is preliminary data.</text>
</comment>
<dbReference type="Pfam" id="PF00082">
    <property type="entry name" value="Peptidase_S8"/>
    <property type="match status" value="1"/>
</dbReference>
<sequence length="1691" mass="181394">MRKVKPFQNRTFSIVLTILMVFSLLTPGLAFANSAGDVTMSVNNTKETAAEKVHANVLKQFKEDDKVTFLVKFAEKADPMKVAEIARKDAEKASLSAYNLEYIQRSAVISELKTVASTSQEKVLAYLEKEEEKGNAANIHPYYIVNGIAVTATKEVAEKIASFTEVEKVLPDEKRQLVTRIDKESIQSKAEGKTKSKTKQNSPQNVEWSVNRIGAPSVWDMGIDGTGIVVANIDTGVEWDHPALMDKYAGYNEITGEVDHTYSFFDPVNGEEEPYDFDGHGTHTMGTMVGSESDGANQVGVAPGAKWIAVQAFSYDGGFDSDLLEAAEWILAPGGDASKAPDVVNNSWSGGPGMDEWYLDAVNAWRAADIFPAFAAGNTDFFNPGGPGSVASPSNYPESFAVGATNRNDNLASFSLQGPSPYDEIKPDVSAPGAGVRSSIPGGEYAVFDGTSMATPAVAGVVALLKQADSSLSVDELENILLETADSKAGTDSKFPDSPNNGYGHGIVDAYAAVSSVTSGLGKIEGIVTTEGEDTTPPEYKHVSPSEIIANSSLRLSIEVRDNISITSVGVSYGDKTLDMEKVSGNHKSAVFAVTIPAEDITGESFTYQFIVNDFGGNTVTTEEYTAKISQPIYFENFQDEPTDWEINSEAKGAPSWNWGAPTSGPKAALTGENVFATNIAGEYNNHEESYLDMPAIQLPEENAFLQIEHWFDIEEFWDFGVLIASTDAGDWEIVGEVTGSSNGWVTEAFDLSAFAGQEVYLSFLFISDESVTYPGWYIDNVAIVDFPIAVGSKSNLASSKVQSSELPLDARVSVLETGRSTSTNPMDGSYSLLHGTGKYTLVAEAYGFQSSEQAVEVVESESTEANFLLEEKEKATVSGTVIDKDTGEPIEGARLLLVEDANVEPVSTDAEGKYDLTGYVGDYTLKVFARDYHSQELEVTLDGDVNLDITLDPYYTVPGGTIGYDDGTAEEGTAFFESGNGWGVKMSLPEGKESAIVTEGYFQFWDEEFPVPGGTEFAVEVWSAGEDGLPSERLAGPFEAQAIRDLAEWTVVDLADHNIQVNGDFYMVYIQTQDGDHAPALASDLDGRNAARSYVYYDGRWEPTFAAEGNYMIRAGVSYGVEDPVIDPALDGLVTNETEITVEGTASPTTITKLLTNEKESGEQEVGKDGRFAIDTELTEGENSLKAISSLRGQEVTESEPVTVTLDTEAPALTIESPIEGTLTNKETVTVEGTVSDDHLDTVTVNSESVAVTDGTYSERVILEAGENAIEVAATDQAGNRTVETVNVTADYDAPAIENITPAEDRHVLPGEEVEVSFTSDAEEGSASFKVQLPAQISTASSASNPMEEVEPGVYRGTWVVPTNTDLQGAVIEVELKDASGNTATAEAPGKLSISSKNLERLYGYLRFDTAIEISKEGWETAETVILTRGDEFADTLAGVPLAEQLDAPILMTPSKELYNGIKEEIERLGAKNVIILGGPVAISNAVSTELKEAGLAVDRISGQTRYETAALIAERIAPKGADEVVIASGMDFPDALSVASHAANQGLPILLTQTNVLSKDTREALDSLGNTSTIVVGGPLAVSEKVEEKLPEPTRLSGDDRYETNVAINEYFGVESDHVYVATGINYADALTGAALAAKANSSVVLVHNKIPKVVSAYLTEQSFKRMTIFGGNIAVSEKVARDLQLLLN</sequence>
<evidence type="ECO:0000256" key="1">
    <source>
        <dbReference type="ARBA" id="ARBA00011073"/>
    </source>
</evidence>
<dbReference type="PROSITE" id="PS51892">
    <property type="entry name" value="SUBTILASE"/>
    <property type="match status" value="1"/>
</dbReference>
<feature type="compositionally biased region" description="Basic and acidic residues" evidence="7">
    <location>
        <begin position="185"/>
        <end position="194"/>
    </location>
</feature>
<feature type="active site" description="Charge relay system" evidence="5 6">
    <location>
        <position position="452"/>
    </location>
</feature>
<dbReference type="PANTHER" id="PTHR43399">
    <property type="entry name" value="SUBTILISIN-RELATED"/>
    <property type="match status" value="1"/>
</dbReference>
<dbReference type="NCBIfam" id="NF038128">
    <property type="entry name" value="choice_anch_J"/>
    <property type="match status" value="1"/>
</dbReference>
<dbReference type="Pfam" id="PF09136">
    <property type="entry name" value="Glucodextran_B"/>
    <property type="match status" value="1"/>
</dbReference>
<evidence type="ECO:0000313" key="12">
    <source>
        <dbReference type="Proteomes" id="UP000270219"/>
    </source>
</evidence>
<dbReference type="GO" id="GO:0004252">
    <property type="term" value="F:serine-type endopeptidase activity"/>
    <property type="evidence" value="ECO:0007669"/>
    <property type="project" value="UniProtKB-UniRule"/>
</dbReference>
<dbReference type="CDD" id="cd07481">
    <property type="entry name" value="Peptidases_S8_BacillopeptidaseF-like"/>
    <property type="match status" value="1"/>
</dbReference>
<protein>
    <submittedName>
        <fullName evidence="11">DUF3823 domain-containing protein</fullName>
    </submittedName>
</protein>
<feature type="region of interest" description="Disordered" evidence="7">
    <location>
        <begin position="185"/>
        <end position="206"/>
    </location>
</feature>
<evidence type="ECO:0000256" key="2">
    <source>
        <dbReference type="ARBA" id="ARBA00022670"/>
    </source>
</evidence>
<dbReference type="InterPro" id="IPR007253">
    <property type="entry name" value="Cell_wall-bd_2"/>
</dbReference>
<dbReference type="PANTHER" id="PTHR43399:SF4">
    <property type="entry name" value="CELL WALL-ASSOCIATED PROTEASE"/>
    <property type="match status" value="1"/>
</dbReference>
<evidence type="ECO:0000259" key="9">
    <source>
        <dbReference type="Pfam" id="PF00082"/>
    </source>
</evidence>
<dbReference type="PROSITE" id="PS00138">
    <property type="entry name" value="SUBTILASE_SER"/>
    <property type="match status" value="1"/>
</dbReference>
<dbReference type="InterPro" id="IPR033857">
    <property type="entry name" value="Bacillopeptidase_F"/>
</dbReference>
<evidence type="ECO:0000256" key="8">
    <source>
        <dbReference type="SAM" id="SignalP"/>
    </source>
</evidence>
<feature type="domain" description="Inhibitor I9" evidence="10">
    <location>
        <begin position="120"/>
        <end position="177"/>
    </location>
</feature>
<dbReference type="Pfam" id="PF20773">
    <property type="entry name" value="InhA-like_MAM"/>
    <property type="match status" value="1"/>
</dbReference>
<dbReference type="FunFam" id="3.40.50.200:FF:000043">
    <property type="entry name" value="Peptidase S8"/>
    <property type="match status" value="1"/>
</dbReference>
<gene>
    <name evidence="11" type="ORF">D8M04_07145</name>
</gene>
<dbReference type="EMBL" id="RCHR01000002">
    <property type="protein sequence ID" value="RLL46964.1"/>
    <property type="molecule type" value="Genomic_DNA"/>
</dbReference>
<dbReference type="InterPro" id="IPR023828">
    <property type="entry name" value="Peptidase_S8_Ser-AS"/>
</dbReference>
<dbReference type="Gene3D" id="2.60.40.10">
    <property type="entry name" value="Immunoglobulins"/>
    <property type="match status" value="2"/>
</dbReference>
<reference evidence="11 12" key="1">
    <citation type="submission" date="2018-10" db="EMBL/GenBank/DDBJ databases">
        <title>Oceanobacillus sp. YLB-02 draft genome.</title>
        <authorList>
            <person name="Yu L."/>
        </authorList>
    </citation>
    <scope>NUCLEOTIDE SEQUENCE [LARGE SCALE GENOMIC DNA]</scope>
    <source>
        <strain evidence="11 12">YLB-02</strain>
    </source>
</reference>
<feature type="active site" description="Charge relay system" evidence="5 6">
    <location>
        <position position="234"/>
    </location>
</feature>
<dbReference type="OrthoDB" id="9798386at2"/>